<keyword evidence="2" id="KW-1134">Transmembrane beta strand</keyword>
<dbReference type="GO" id="GO:0015562">
    <property type="term" value="F:efflux transmembrane transporter activity"/>
    <property type="evidence" value="ECO:0007669"/>
    <property type="project" value="InterPro"/>
</dbReference>
<comment type="similarity">
    <text evidence="1 2">Belongs to the outer membrane factor (OMF) (TC 1.B.17) family.</text>
</comment>
<evidence type="ECO:0000256" key="2">
    <source>
        <dbReference type="RuleBase" id="RU362097"/>
    </source>
</evidence>
<evidence type="ECO:0000313" key="4">
    <source>
        <dbReference type="EMBL" id="TLU73554.1"/>
    </source>
</evidence>
<keyword evidence="2" id="KW-0812">Transmembrane</keyword>
<dbReference type="Gene3D" id="2.20.200.10">
    <property type="entry name" value="Outer membrane efflux proteins (OEP)"/>
    <property type="match status" value="1"/>
</dbReference>
<keyword evidence="5" id="KW-1185">Reference proteome</keyword>
<dbReference type="InterPro" id="IPR003423">
    <property type="entry name" value="OMP_efflux"/>
</dbReference>
<keyword evidence="2" id="KW-0472">Membrane</keyword>
<dbReference type="NCBIfam" id="TIGR01845">
    <property type="entry name" value="outer_NodT"/>
    <property type="match status" value="1"/>
</dbReference>
<dbReference type="Pfam" id="PF02321">
    <property type="entry name" value="OEP"/>
    <property type="match status" value="2"/>
</dbReference>
<proteinExistence type="inferred from homology"/>
<dbReference type="Gene3D" id="1.20.1600.10">
    <property type="entry name" value="Outer membrane efflux proteins (OEP)"/>
    <property type="match status" value="1"/>
</dbReference>
<evidence type="ECO:0000256" key="3">
    <source>
        <dbReference type="SAM" id="Coils"/>
    </source>
</evidence>
<dbReference type="Proteomes" id="UP000305654">
    <property type="component" value="Unassembled WGS sequence"/>
</dbReference>
<name>A0A5R9J7F6_9PROT</name>
<dbReference type="InterPro" id="IPR010131">
    <property type="entry name" value="MdtP/NodT-like"/>
</dbReference>
<comment type="subcellular location">
    <subcellularLocation>
        <location evidence="2">Cell membrane</location>
        <topology evidence="2">Lipid-anchor</topology>
    </subcellularLocation>
</comment>
<protein>
    <submittedName>
        <fullName evidence="4">Efflux transporter outer membrane subunit</fullName>
    </submittedName>
</protein>
<dbReference type="OrthoDB" id="9783100at2"/>
<evidence type="ECO:0000256" key="1">
    <source>
        <dbReference type="ARBA" id="ARBA00007613"/>
    </source>
</evidence>
<dbReference type="PANTHER" id="PTHR30203">
    <property type="entry name" value="OUTER MEMBRANE CATION EFFLUX PROTEIN"/>
    <property type="match status" value="1"/>
</dbReference>
<dbReference type="GO" id="GO:0005886">
    <property type="term" value="C:plasma membrane"/>
    <property type="evidence" value="ECO:0007669"/>
    <property type="project" value="UniProtKB-SubCell"/>
</dbReference>
<dbReference type="SUPFAM" id="SSF56954">
    <property type="entry name" value="Outer membrane efflux proteins (OEP)"/>
    <property type="match status" value="1"/>
</dbReference>
<dbReference type="EMBL" id="VCDI01000002">
    <property type="protein sequence ID" value="TLU73554.1"/>
    <property type="molecule type" value="Genomic_DNA"/>
</dbReference>
<keyword evidence="2" id="KW-0564">Palmitate</keyword>
<accession>A0A5R9J7F6</accession>
<organism evidence="4 5">
    <name type="scientific">Lichenicoccus roseus</name>
    <dbReference type="NCBI Taxonomy" id="2683649"/>
    <lineage>
        <taxon>Bacteria</taxon>
        <taxon>Pseudomonadati</taxon>
        <taxon>Pseudomonadota</taxon>
        <taxon>Alphaproteobacteria</taxon>
        <taxon>Acetobacterales</taxon>
        <taxon>Acetobacteraceae</taxon>
        <taxon>Lichenicoccus</taxon>
    </lineage>
</organism>
<keyword evidence="3" id="KW-0175">Coiled coil</keyword>
<keyword evidence="2" id="KW-0449">Lipoprotein</keyword>
<comment type="caution">
    <text evidence="4">The sequence shown here is derived from an EMBL/GenBank/DDBJ whole genome shotgun (WGS) entry which is preliminary data.</text>
</comment>
<sequence length="527" mass="57321">MASLLLAGCSVGPDFKPPSLWSPTSWFDGRPPDPAHLAAAGQRRSHGRPLRVASVPVESPPDPHWWDQFGDPELSALEVRVAHANLDVRLATIRLVESRAQLRVTAANEFPSLNGSAAYTRTQLSSKEFERGLSDAVSSGGLGNLLGNGNTNALRAEAGSIKIPALDEWQDGIDASWELDLWGRVRRSVESAHASLQASEEDRRSVLITQFSEVARDYMMLRGLQAQLAILHDDLRVAQQAVTLTRQRFTGGLTTDLDVENAVSQVDTTAAQIPDLERQVAQQVNALGYLLGEPPRALRDELDRGARIPPVPPSVPVGVPSELARRRPDIREAEAQLHAATASVGVAVANFYPKVTLSAGLNFESLSLRDLGFWSARAYNFGPTISLPIFQGGRLRGQLELNEAQQQEAAINYQKTVLQAWQDVDNALTAYEDEQRRRDALDRSVRSARRALDLAQQQYAHGLQTFINVLDAERSLFNAQGQLASSTATVSSDLVQLYNALGGGWERTFPLRGAQASAAGRAGNPPS</sequence>
<feature type="coiled-coil region" evidence="3">
    <location>
        <begin position="431"/>
        <end position="458"/>
    </location>
</feature>
<dbReference type="PANTHER" id="PTHR30203:SF25">
    <property type="entry name" value="OUTER MEMBRANE PROTEIN-RELATED"/>
    <property type="match status" value="1"/>
</dbReference>
<gene>
    <name evidence="4" type="ORF">FE263_09310</name>
</gene>
<dbReference type="AlphaFoldDB" id="A0A5R9J7F6"/>
<reference evidence="4 5" key="1">
    <citation type="submission" date="2019-05" db="EMBL/GenBank/DDBJ databases">
        <authorList>
            <person name="Pankratov T."/>
            <person name="Grouzdev D."/>
        </authorList>
    </citation>
    <scope>NUCLEOTIDE SEQUENCE [LARGE SCALE GENOMIC DNA]</scope>
    <source>
        <strain evidence="4 5">KEBCLARHB70R</strain>
    </source>
</reference>
<evidence type="ECO:0000313" key="5">
    <source>
        <dbReference type="Proteomes" id="UP000305654"/>
    </source>
</evidence>